<evidence type="ECO:0000313" key="2">
    <source>
        <dbReference type="EMBL" id="GCC46649.1"/>
    </source>
</evidence>
<name>A0A401TVH6_CHIPU</name>
<feature type="non-terminal residue" evidence="2">
    <location>
        <position position="1"/>
    </location>
</feature>
<protein>
    <submittedName>
        <fullName evidence="2">Uncharacterized protein</fullName>
    </submittedName>
</protein>
<evidence type="ECO:0000256" key="1">
    <source>
        <dbReference type="SAM" id="MobiDB-lite"/>
    </source>
</evidence>
<feature type="region of interest" description="Disordered" evidence="1">
    <location>
        <begin position="1"/>
        <end position="26"/>
    </location>
</feature>
<sequence>GPDDRTGRISWLHSDGDSNRRRRGGAETIGDRRHRRNHLVDHSHLVGTAGPLRPVQAGGPGERRIEITSHRRSNVMKYALLLIASLFFAAPAFAEEYEKGPNGGLMLDVAGIDAELMTSGNSVTINVFDAKNHTPIATKGYSAAVLIVGGAGRETVTLAPQGENSLKGDAKNPIAAGATITLTIKTAEGKSGQAKFKK</sequence>
<dbReference type="EMBL" id="BEZZ01198022">
    <property type="protein sequence ID" value="GCC46649.1"/>
    <property type="molecule type" value="Genomic_DNA"/>
</dbReference>
<reference evidence="2 3" key="1">
    <citation type="journal article" date="2018" name="Nat. Ecol. Evol.">
        <title>Shark genomes provide insights into elasmobranch evolution and the origin of vertebrates.</title>
        <authorList>
            <person name="Hara Y"/>
            <person name="Yamaguchi K"/>
            <person name="Onimaru K"/>
            <person name="Kadota M"/>
            <person name="Koyanagi M"/>
            <person name="Keeley SD"/>
            <person name="Tatsumi K"/>
            <person name="Tanaka K"/>
            <person name="Motone F"/>
            <person name="Kageyama Y"/>
            <person name="Nozu R"/>
            <person name="Adachi N"/>
            <person name="Nishimura O"/>
            <person name="Nakagawa R"/>
            <person name="Tanegashima C"/>
            <person name="Kiyatake I"/>
            <person name="Matsumoto R"/>
            <person name="Murakumo K"/>
            <person name="Nishida K"/>
            <person name="Terakita A"/>
            <person name="Kuratani S"/>
            <person name="Sato K"/>
            <person name="Hyodo S Kuraku.S."/>
        </authorList>
    </citation>
    <scope>NUCLEOTIDE SEQUENCE [LARGE SCALE GENOMIC DNA]</scope>
</reference>
<dbReference type="AlphaFoldDB" id="A0A401TVH6"/>
<gene>
    <name evidence="2" type="ORF">chiPu_0030982</name>
</gene>
<evidence type="ECO:0000313" key="3">
    <source>
        <dbReference type="Proteomes" id="UP000287033"/>
    </source>
</evidence>
<organism evidence="2 3">
    <name type="scientific">Chiloscyllium punctatum</name>
    <name type="common">Brownbanded bambooshark</name>
    <name type="synonym">Hemiscyllium punctatum</name>
    <dbReference type="NCBI Taxonomy" id="137246"/>
    <lineage>
        <taxon>Eukaryota</taxon>
        <taxon>Metazoa</taxon>
        <taxon>Chordata</taxon>
        <taxon>Craniata</taxon>
        <taxon>Vertebrata</taxon>
        <taxon>Chondrichthyes</taxon>
        <taxon>Elasmobranchii</taxon>
        <taxon>Galeomorphii</taxon>
        <taxon>Galeoidea</taxon>
        <taxon>Orectolobiformes</taxon>
        <taxon>Hemiscylliidae</taxon>
        <taxon>Chiloscyllium</taxon>
    </lineage>
</organism>
<comment type="caution">
    <text evidence="2">The sequence shown here is derived from an EMBL/GenBank/DDBJ whole genome shotgun (WGS) entry which is preliminary data.</text>
</comment>
<keyword evidence="3" id="KW-1185">Reference proteome</keyword>
<accession>A0A401TVH6</accession>
<dbReference type="Proteomes" id="UP000287033">
    <property type="component" value="Unassembled WGS sequence"/>
</dbReference>
<proteinExistence type="predicted"/>